<dbReference type="PANTHER" id="PTHR46033:SF65">
    <property type="entry name" value="AMINOTRANSFERASE-LIKE PLANT MOBILE DOMAIN-CONTAINING PROTEIN"/>
    <property type="match status" value="1"/>
</dbReference>
<comment type="caution">
    <text evidence="3">The sequence shown here is derived from an EMBL/GenBank/DDBJ whole genome shotgun (WGS) entry which is preliminary data.</text>
</comment>
<organism evidence="3 4">
    <name type="scientific">Miscanthus lutarioriparius</name>
    <dbReference type="NCBI Taxonomy" id="422564"/>
    <lineage>
        <taxon>Eukaryota</taxon>
        <taxon>Viridiplantae</taxon>
        <taxon>Streptophyta</taxon>
        <taxon>Embryophyta</taxon>
        <taxon>Tracheophyta</taxon>
        <taxon>Spermatophyta</taxon>
        <taxon>Magnoliopsida</taxon>
        <taxon>Liliopsida</taxon>
        <taxon>Poales</taxon>
        <taxon>Poaceae</taxon>
        <taxon>PACMAD clade</taxon>
        <taxon>Panicoideae</taxon>
        <taxon>Andropogonodae</taxon>
        <taxon>Andropogoneae</taxon>
        <taxon>Saccharinae</taxon>
        <taxon>Miscanthus</taxon>
    </lineage>
</organism>
<dbReference type="Pfam" id="PF10536">
    <property type="entry name" value="PMD"/>
    <property type="match status" value="1"/>
</dbReference>
<evidence type="ECO:0000313" key="3">
    <source>
        <dbReference type="EMBL" id="CAD6231321.1"/>
    </source>
</evidence>
<dbReference type="InterPro" id="IPR044824">
    <property type="entry name" value="MAIN-like"/>
</dbReference>
<reference evidence="3" key="1">
    <citation type="submission" date="2020-10" db="EMBL/GenBank/DDBJ databases">
        <authorList>
            <person name="Han B."/>
            <person name="Lu T."/>
            <person name="Zhao Q."/>
            <person name="Huang X."/>
            <person name="Zhao Y."/>
        </authorList>
    </citation>
    <scope>NUCLEOTIDE SEQUENCE</scope>
</reference>
<name>A0A811NXH9_9POAL</name>
<proteinExistence type="predicted"/>
<dbReference type="AlphaFoldDB" id="A0A811NXH9"/>
<dbReference type="PANTHER" id="PTHR46033">
    <property type="entry name" value="PROTEIN MAIN-LIKE 2"/>
    <property type="match status" value="1"/>
</dbReference>
<protein>
    <recommendedName>
        <fullName evidence="2">Aminotransferase-like plant mobile domain-containing protein</fullName>
    </recommendedName>
</protein>
<gene>
    <name evidence="3" type="ORF">NCGR_LOCUS21434</name>
</gene>
<feature type="domain" description="Aminotransferase-like plant mobile" evidence="2">
    <location>
        <begin position="131"/>
        <end position="506"/>
    </location>
</feature>
<evidence type="ECO:0000256" key="1">
    <source>
        <dbReference type="SAM" id="Coils"/>
    </source>
</evidence>
<dbReference type="Proteomes" id="UP000604825">
    <property type="component" value="Unassembled WGS sequence"/>
</dbReference>
<keyword evidence="1" id="KW-0175">Coiled coil</keyword>
<feature type="coiled-coil region" evidence="1">
    <location>
        <begin position="882"/>
        <end position="930"/>
    </location>
</feature>
<evidence type="ECO:0000313" key="4">
    <source>
        <dbReference type="Proteomes" id="UP000604825"/>
    </source>
</evidence>
<dbReference type="InterPro" id="IPR019557">
    <property type="entry name" value="AminoTfrase-like_pln_mobile"/>
</dbReference>
<evidence type="ECO:0000259" key="2">
    <source>
        <dbReference type="Pfam" id="PF10536"/>
    </source>
</evidence>
<dbReference type="GO" id="GO:0010073">
    <property type="term" value="P:meristem maintenance"/>
    <property type="evidence" value="ECO:0007669"/>
    <property type="project" value="InterPro"/>
</dbReference>
<keyword evidence="4" id="KW-1185">Reference proteome</keyword>
<dbReference type="EMBL" id="CAJGYO010000005">
    <property type="protein sequence ID" value="CAD6231321.1"/>
    <property type="molecule type" value="Genomic_DNA"/>
</dbReference>
<sequence length="979" mass="110336">MDDASLPSPPHRTPLYEVAKLQPYEPLDNETACLALKEEQQIEGDFNFSNPNRAWRSQPHFLARFLHTLAPTPRSDTASPLGSRVVLGDFRWANFEIEHIPMPNGYHEWAARVLTNHSSHLKGSEPGKDYIYGAIFCSLGKYPISPSVVRALLERWDSIANTFVFPCRERTITLLDMKNMAGLPLDGEPYDEFIPSRAYMEPAMLLYPKTLLPLYRAWRKLEDGGKVTFQKWCDYFHCTPGNLSGFDSSEFSNIYTAAFLTLWICCFAIVGGGPYIRPGVLVTASWMTLGRQFALAQPALCSLYYSLRLISTKPINPASLRKLWPVHYLIGWIGDHIPAVFGNRMKHVNIPVCPYPSVRPTMLDTMSRKQTLFSPKSAHKLLCRDKNILWNPYKPLDEDLTAQPNSLRTNRIFDLSLRRGMLPWRIATYKTDFCILEPYHPERAARQFGLDQVVPHLPLTSLVTESDVGIAYAHWRHLLRPIYEDSHLIPDEYRVGRASLAWVRWFSAFIEPFNSILHSLGQDNLYDPISFGARQCDYHIHPSLAPRNLSSRDLTVVQRVAEEHLQDYLVSIMNKEMTNNDHWKRELHNLLGVQVDYQGQTAMERDHFETNPVAGPSSQPVLLDNLLAKENLIDNQIIVPVENNKKRHPPLNILSRDNGDPPAKRRLDFTDMDEGCGPAIALAPNVTPVDEDPNQEDEDYTVITDFGIVDKKGNLQPLPSIESYITTTGSGGDFSKSPYNMTRVVLPDIDSTEISAFINDCGQQLDHPSSGQALSKDTQSMDATEIEKIFLATAYQVSLKVLNGLDVTTLKDPERCAALQLTSTSLPGNFASISKIKAMLDKLVAISQQLQLAHSEFEASSGRVDQAVGQVKQELSVKKNALQATAQEMISVEERKAELLAEVAKFNLALKELEEKEEKLLKTQSAQELEVKEQEQALCDATTKANKRANDDLRAKTMVPIQEAEKLLTDLNQTLSQVN</sequence>
<dbReference type="OrthoDB" id="694455at2759"/>
<accession>A0A811NXH9</accession>